<evidence type="ECO:0000313" key="5">
    <source>
        <dbReference type="EMBL" id="GBG30704.1"/>
    </source>
</evidence>
<dbReference type="Pfam" id="PF12796">
    <property type="entry name" value="Ank_2"/>
    <property type="match status" value="2"/>
</dbReference>
<name>A0A2R5GS51_9STRA</name>
<evidence type="ECO:0000256" key="4">
    <source>
        <dbReference type="SAM" id="MobiDB-lite"/>
    </source>
</evidence>
<comment type="caution">
    <text evidence="5">The sequence shown here is derived from an EMBL/GenBank/DDBJ whole genome shotgun (WGS) entry which is preliminary data.</text>
</comment>
<feature type="compositionally biased region" description="Acidic residues" evidence="4">
    <location>
        <begin position="426"/>
        <end position="439"/>
    </location>
</feature>
<feature type="region of interest" description="Disordered" evidence="4">
    <location>
        <begin position="1"/>
        <end position="87"/>
    </location>
</feature>
<feature type="compositionally biased region" description="Low complexity" evidence="4">
    <location>
        <begin position="1"/>
        <end position="18"/>
    </location>
</feature>
<dbReference type="InterPro" id="IPR002110">
    <property type="entry name" value="Ankyrin_rpt"/>
</dbReference>
<gene>
    <name evidence="5" type="ORF">FCC1311_069242</name>
</gene>
<feature type="repeat" description="ANK" evidence="3">
    <location>
        <begin position="157"/>
        <end position="189"/>
    </location>
</feature>
<dbReference type="Gene3D" id="1.25.40.20">
    <property type="entry name" value="Ankyrin repeat-containing domain"/>
    <property type="match status" value="2"/>
</dbReference>
<dbReference type="EMBL" id="BEYU01000082">
    <property type="protein sequence ID" value="GBG30704.1"/>
    <property type="molecule type" value="Genomic_DNA"/>
</dbReference>
<feature type="repeat" description="ANK" evidence="3">
    <location>
        <begin position="320"/>
        <end position="352"/>
    </location>
</feature>
<proteinExistence type="predicted"/>
<feature type="repeat" description="ANK" evidence="3">
    <location>
        <begin position="287"/>
        <end position="319"/>
    </location>
</feature>
<sequence length="486" mass="52567">MVGDASSGAAAVGAPAGAGKDDDEHSLSSLDSETQRDAQLQVAAAKRRASAEVQTAPSAAAAAAAAQEESKASEGETKAELTEEERVRLEEERIRLEEEREKREIENETGAELVDAARKGELEQVKDIIKFAQEEELSVLEYRVPPLSGADPAKHWTGATALISSCRAGQVPVVEYLLELGANTQATDDECKMTPLMWAAYMGHVEVLRSLKGCDHDARDAQSRTALIIAAQEDHVEAVEILVWNSNVDLKDASGSSALAVACKIGNYRVAKMLCDYSADVDAQDIARRTPLMHAARWGFVKTTTLLIDRGSEVDARDKTGWTALMLASRWNHPRCVQLLLEADPALGVRDRVSGKNAVLWAAEKHRDVTVLKMLLSVAPLDVLRCKDIYGHTALDLAINVEAEALLKDAFTALTGSETGEKSEDGRDDDDDDDNETDSDTIKVEAEAEALLKDAFTALTCSETGEKSEDGQNDDDDDDNETDSDV</sequence>
<dbReference type="PROSITE" id="PS50297">
    <property type="entry name" value="ANK_REP_REGION"/>
    <property type="match status" value="3"/>
</dbReference>
<dbReference type="OrthoDB" id="10249694at2759"/>
<dbReference type="PANTHER" id="PTHR24171">
    <property type="entry name" value="ANKYRIN REPEAT DOMAIN-CONTAINING PROTEIN 39-RELATED"/>
    <property type="match status" value="1"/>
</dbReference>
<dbReference type="Pfam" id="PF13637">
    <property type="entry name" value="Ank_4"/>
    <property type="match status" value="1"/>
</dbReference>
<dbReference type="Proteomes" id="UP000241890">
    <property type="component" value="Unassembled WGS sequence"/>
</dbReference>
<keyword evidence="1" id="KW-0677">Repeat</keyword>
<evidence type="ECO:0000313" key="6">
    <source>
        <dbReference type="Proteomes" id="UP000241890"/>
    </source>
</evidence>
<feature type="compositionally biased region" description="Low complexity" evidence="4">
    <location>
        <begin position="51"/>
        <end position="67"/>
    </location>
</feature>
<dbReference type="AlphaFoldDB" id="A0A2R5GS51"/>
<feature type="repeat" description="ANK" evidence="3">
    <location>
        <begin position="254"/>
        <end position="286"/>
    </location>
</feature>
<protein>
    <submittedName>
        <fullName evidence="5">Ankyrin repeat domain-containing protein 1</fullName>
    </submittedName>
</protein>
<dbReference type="SMART" id="SM00248">
    <property type="entry name" value="ANK"/>
    <property type="match status" value="7"/>
</dbReference>
<feature type="compositionally biased region" description="Basic and acidic residues" evidence="4">
    <location>
        <begin position="68"/>
        <end position="87"/>
    </location>
</feature>
<dbReference type="PROSITE" id="PS50088">
    <property type="entry name" value="ANK_REPEAT"/>
    <property type="match status" value="4"/>
</dbReference>
<accession>A0A2R5GS51</accession>
<reference evidence="5 6" key="1">
    <citation type="submission" date="2017-12" db="EMBL/GenBank/DDBJ databases">
        <title>Sequencing, de novo assembly and annotation of complete genome of a new Thraustochytrid species, strain FCC1311.</title>
        <authorList>
            <person name="Sedici K."/>
            <person name="Godart F."/>
            <person name="Aiese Cigliano R."/>
            <person name="Sanseverino W."/>
            <person name="Barakat M."/>
            <person name="Ortet P."/>
            <person name="Marechal E."/>
            <person name="Cagnac O."/>
            <person name="Amato A."/>
        </authorList>
    </citation>
    <scope>NUCLEOTIDE SEQUENCE [LARGE SCALE GENOMIC DNA]</scope>
</reference>
<feature type="compositionally biased region" description="Acidic residues" evidence="4">
    <location>
        <begin position="471"/>
        <end position="486"/>
    </location>
</feature>
<dbReference type="InParanoid" id="A0A2R5GS51"/>
<evidence type="ECO:0000256" key="2">
    <source>
        <dbReference type="ARBA" id="ARBA00023043"/>
    </source>
</evidence>
<feature type="region of interest" description="Disordered" evidence="4">
    <location>
        <begin position="417"/>
        <end position="444"/>
    </location>
</feature>
<keyword evidence="6" id="KW-1185">Reference proteome</keyword>
<feature type="region of interest" description="Disordered" evidence="4">
    <location>
        <begin position="461"/>
        <end position="486"/>
    </location>
</feature>
<evidence type="ECO:0000256" key="1">
    <source>
        <dbReference type="ARBA" id="ARBA00022737"/>
    </source>
</evidence>
<keyword evidence="2 3" id="KW-0040">ANK repeat</keyword>
<dbReference type="SUPFAM" id="SSF48403">
    <property type="entry name" value="Ankyrin repeat"/>
    <property type="match status" value="1"/>
</dbReference>
<evidence type="ECO:0000256" key="3">
    <source>
        <dbReference type="PROSITE-ProRule" id="PRU00023"/>
    </source>
</evidence>
<organism evidence="5 6">
    <name type="scientific">Hondaea fermentalgiana</name>
    <dbReference type="NCBI Taxonomy" id="2315210"/>
    <lineage>
        <taxon>Eukaryota</taxon>
        <taxon>Sar</taxon>
        <taxon>Stramenopiles</taxon>
        <taxon>Bigyra</taxon>
        <taxon>Labyrinthulomycetes</taxon>
        <taxon>Thraustochytrida</taxon>
        <taxon>Thraustochytriidae</taxon>
        <taxon>Hondaea</taxon>
    </lineage>
</organism>
<dbReference type="InterPro" id="IPR036770">
    <property type="entry name" value="Ankyrin_rpt-contain_sf"/>
</dbReference>